<gene>
    <name evidence="3" type="ORF">SAMN05660284_02076</name>
</gene>
<reference evidence="4" key="1">
    <citation type="submission" date="2016-10" db="EMBL/GenBank/DDBJ databases">
        <authorList>
            <person name="Varghese N."/>
            <person name="Submissions S."/>
        </authorList>
    </citation>
    <scope>NUCLEOTIDE SEQUENCE [LARGE SCALE GENOMIC DNA]</scope>
    <source>
        <strain evidence="4">DSM 6150</strain>
    </source>
</reference>
<dbReference type="RefSeq" id="WP_091195699.1">
    <property type="nucleotide sequence ID" value="NZ_FOVE01000015.1"/>
</dbReference>
<dbReference type="Proteomes" id="UP000242869">
    <property type="component" value="Unassembled WGS sequence"/>
</dbReference>
<dbReference type="STRING" id="83765.SAMN05660284_02076"/>
<dbReference type="CDD" id="cd06259">
    <property type="entry name" value="YdcF-like"/>
    <property type="match status" value="1"/>
</dbReference>
<sequence>MDLASEWLAKETLRALFMPPGCLVLLLTIGLWRWQHPYGRRLAGLSTALLYLLSSPIMAGWLMTQVEAPPLPANAPLKQIDAIVCLGGGKRFSAFDQPRGETVNDETLARLRHAARLQRQTGKPLLVSGGSPAGGIAEAELMREILTREFNVPVQWIEAGSNDTRDNATMSAALLQPKHRHILLVSSAYHLSRARRAFEAAGFKVTLAPTDYASREPLNYLAFLPRASAFRTSSTALRELTGSLWYRFRQ</sequence>
<dbReference type="Pfam" id="PF02698">
    <property type="entry name" value="DUF218"/>
    <property type="match status" value="1"/>
</dbReference>
<keyword evidence="1" id="KW-1133">Transmembrane helix</keyword>
<dbReference type="InterPro" id="IPR014729">
    <property type="entry name" value="Rossmann-like_a/b/a_fold"/>
</dbReference>
<dbReference type="InterPro" id="IPR003848">
    <property type="entry name" value="DUF218"/>
</dbReference>
<dbReference type="PANTHER" id="PTHR30336">
    <property type="entry name" value="INNER MEMBRANE PROTEIN, PROBABLE PERMEASE"/>
    <property type="match status" value="1"/>
</dbReference>
<keyword evidence="1" id="KW-0812">Transmembrane</keyword>
<feature type="transmembrane region" description="Helical" evidence="1">
    <location>
        <begin position="12"/>
        <end position="32"/>
    </location>
</feature>
<organism evidence="3 4">
    <name type="scientific">Formivibrio citricus</name>
    <dbReference type="NCBI Taxonomy" id="83765"/>
    <lineage>
        <taxon>Bacteria</taxon>
        <taxon>Pseudomonadati</taxon>
        <taxon>Pseudomonadota</taxon>
        <taxon>Betaproteobacteria</taxon>
        <taxon>Neisseriales</taxon>
        <taxon>Chitinibacteraceae</taxon>
        <taxon>Formivibrio</taxon>
    </lineage>
</organism>
<dbReference type="InterPro" id="IPR051599">
    <property type="entry name" value="Cell_Envelope_Assoc"/>
</dbReference>
<evidence type="ECO:0000313" key="3">
    <source>
        <dbReference type="EMBL" id="SFN70319.1"/>
    </source>
</evidence>
<dbReference type="PANTHER" id="PTHR30336:SF4">
    <property type="entry name" value="ENVELOPE BIOGENESIS FACTOR ELYC"/>
    <property type="match status" value="1"/>
</dbReference>
<dbReference type="GO" id="GO:0043164">
    <property type="term" value="P:Gram-negative-bacterium-type cell wall biogenesis"/>
    <property type="evidence" value="ECO:0007669"/>
    <property type="project" value="TreeGrafter"/>
</dbReference>
<dbReference type="AlphaFoldDB" id="A0A1I5B747"/>
<dbReference type="GO" id="GO:0005886">
    <property type="term" value="C:plasma membrane"/>
    <property type="evidence" value="ECO:0007669"/>
    <property type="project" value="TreeGrafter"/>
</dbReference>
<keyword evidence="4" id="KW-1185">Reference proteome</keyword>
<evidence type="ECO:0000313" key="4">
    <source>
        <dbReference type="Proteomes" id="UP000242869"/>
    </source>
</evidence>
<dbReference type="GO" id="GO:0000270">
    <property type="term" value="P:peptidoglycan metabolic process"/>
    <property type="evidence" value="ECO:0007669"/>
    <property type="project" value="TreeGrafter"/>
</dbReference>
<protein>
    <submittedName>
        <fullName evidence="3">Uncharacterized SAM-binding protein YcdF, DUF218 family</fullName>
    </submittedName>
</protein>
<proteinExistence type="predicted"/>
<dbReference type="Gene3D" id="3.40.50.620">
    <property type="entry name" value="HUPs"/>
    <property type="match status" value="1"/>
</dbReference>
<evidence type="ECO:0000256" key="1">
    <source>
        <dbReference type="SAM" id="Phobius"/>
    </source>
</evidence>
<feature type="transmembrane region" description="Helical" evidence="1">
    <location>
        <begin position="44"/>
        <end position="63"/>
    </location>
</feature>
<feature type="domain" description="DUF218" evidence="2">
    <location>
        <begin position="81"/>
        <end position="242"/>
    </location>
</feature>
<keyword evidence="1" id="KW-0472">Membrane</keyword>
<accession>A0A1I5B747</accession>
<dbReference type="EMBL" id="FOVE01000015">
    <property type="protein sequence ID" value="SFN70319.1"/>
    <property type="molecule type" value="Genomic_DNA"/>
</dbReference>
<dbReference type="OrthoDB" id="9809813at2"/>
<name>A0A1I5B747_9NEIS</name>
<evidence type="ECO:0000259" key="2">
    <source>
        <dbReference type="Pfam" id="PF02698"/>
    </source>
</evidence>